<dbReference type="EMBL" id="ML986536">
    <property type="protein sequence ID" value="KAF2271608.1"/>
    <property type="molecule type" value="Genomic_DNA"/>
</dbReference>
<evidence type="ECO:0000256" key="3">
    <source>
        <dbReference type="SAM" id="SignalP"/>
    </source>
</evidence>
<dbReference type="GeneID" id="54554462"/>
<keyword evidence="2" id="KW-0812">Transmembrane</keyword>
<keyword evidence="3" id="KW-0732">Signal</keyword>
<feature type="transmembrane region" description="Helical" evidence="2">
    <location>
        <begin position="235"/>
        <end position="260"/>
    </location>
</feature>
<feature type="compositionally biased region" description="Pro residues" evidence="1">
    <location>
        <begin position="345"/>
        <end position="355"/>
    </location>
</feature>
<name>A0A6A6J6L4_WESOR</name>
<proteinExistence type="predicted"/>
<feature type="compositionally biased region" description="Pro residues" evidence="1">
    <location>
        <begin position="298"/>
        <end position="307"/>
    </location>
</feature>
<dbReference type="Proteomes" id="UP000800097">
    <property type="component" value="Unassembled WGS sequence"/>
</dbReference>
<protein>
    <recommendedName>
        <fullName evidence="6">Mid2 domain-containing protein</fullName>
    </recommendedName>
</protein>
<reference evidence="4" key="1">
    <citation type="journal article" date="2020" name="Stud. Mycol.">
        <title>101 Dothideomycetes genomes: a test case for predicting lifestyles and emergence of pathogens.</title>
        <authorList>
            <person name="Haridas S."/>
            <person name="Albert R."/>
            <person name="Binder M."/>
            <person name="Bloem J."/>
            <person name="Labutti K."/>
            <person name="Salamov A."/>
            <person name="Andreopoulos B."/>
            <person name="Baker S."/>
            <person name="Barry K."/>
            <person name="Bills G."/>
            <person name="Bluhm B."/>
            <person name="Cannon C."/>
            <person name="Castanera R."/>
            <person name="Culley D."/>
            <person name="Daum C."/>
            <person name="Ezra D."/>
            <person name="Gonzalez J."/>
            <person name="Henrissat B."/>
            <person name="Kuo A."/>
            <person name="Liang C."/>
            <person name="Lipzen A."/>
            <person name="Lutzoni F."/>
            <person name="Magnuson J."/>
            <person name="Mondo S."/>
            <person name="Nolan M."/>
            <person name="Ohm R."/>
            <person name="Pangilinan J."/>
            <person name="Park H.-J."/>
            <person name="Ramirez L."/>
            <person name="Alfaro M."/>
            <person name="Sun H."/>
            <person name="Tritt A."/>
            <person name="Yoshinaga Y."/>
            <person name="Zwiers L.-H."/>
            <person name="Turgeon B."/>
            <person name="Goodwin S."/>
            <person name="Spatafora J."/>
            <person name="Crous P."/>
            <person name="Grigoriev I."/>
        </authorList>
    </citation>
    <scope>NUCLEOTIDE SEQUENCE</scope>
    <source>
        <strain evidence="4">CBS 379.55</strain>
    </source>
</reference>
<sequence>MFQYSICAFLAPALVSAAAFPWAGPDPTLVIPEPDNWTPAPTEGPRMGAMELVRRADDSTCGYISGVETDSLTCNDPGYICATNTFYGVHGCCDPAAISTCSLYTSCVNSANMASCTGACLSDDMIAKCTKSSAAFCYEWRYVYASTVMTEHGCASTSWTISAWRTHSNQASRDISDAPNAVTDPTGDSSSVQRLTGLPTISRSSPTTSSAPTSSSSTTSTSTSTPSDTGSKTNVGAIAGGVVGGVVVLAALAFGLVFLVMRNRKKSAASTSTPAAGTPGAPGFAGPAPGVAEYKPQPGGPAGPSPYGSPLPGYAAAPVPPSGGYYGPASEEGKWAHMGNAGAGAPPPPGSPAPPEGIVEAGGNAVQMPQGGYVPPPGSPGPQQVGMQRPPQGNVYEAP</sequence>
<gene>
    <name evidence="4" type="ORF">EI97DRAFT_462658</name>
</gene>
<feature type="region of interest" description="Disordered" evidence="1">
    <location>
        <begin position="332"/>
        <end position="399"/>
    </location>
</feature>
<evidence type="ECO:0008006" key="6">
    <source>
        <dbReference type="Google" id="ProtNLM"/>
    </source>
</evidence>
<feature type="region of interest" description="Disordered" evidence="1">
    <location>
        <begin position="269"/>
        <end position="307"/>
    </location>
</feature>
<dbReference type="AlphaFoldDB" id="A0A6A6J6L4"/>
<evidence type="ECO:0000256" key="2">
    <source>
        <dbReference type="SAM" id="Phobius"/>
    </source>
</evidence>
<organism evidence="4 5">
    <name type="scientific">Westerdykella ornata</name>
    <dbReference type="NCBI Taxonomy" id="318751"/>
    <lineage>
        <taxon>Eukaryota</taxon>
        <taxon>Fungi</taxon>
        <taxon>Dikarya</taxon>
        <taxon>Ascomycota</taxon>
        <taxon>Pezizomycotina</taxon>
        <taxon>Dothideomycetes</taxon>
        <taxon>Pleosporomycetidae</taxon>
        <taxon>Pleosporales</taxon>
        <taxon>Sporormiaceae</taxon>
        <taxon>Westerdykella</taxon>
    </lineage>
</organism>
<accession>A0A6A6J6L4</accession>
<keyword evidence="5" id="KW-1185">Reference proteome</keyword>
<feature type="compositionally biased region" description="Low complexity" evidence="1">
    <location>
        <begin position="199"/>
        <end position="233"/>
    </location>
</feature>
<keyword evidence="2" id="KW-0472">Membrane</keyword>
<feature type="compositionally biased region" description="Low complexity" evidence="1">
    <location>
        <begin position="269"/>
        <end position="290"/>
    </location>
</feature>
<dbReference type="OrthoDB" id="5347452at2759"/>
<evidence type="ECO:0000313" key="4">
    <source>
        <dbReference type="EMBL" id="KAF2271608.1"/>
    </source>
</evidence>
<keyword evidence="2" id="KW-1133">Transmembrane helix</keyword>
<feature type="signal peptide" evidence="3">
    <location>
        <begin position="1"/>
        <end position="17"/>
    </location>
</feature>
<feature type="chain" id="PRO_5025383673" description="Mid2 domain-containing protein" evidence="3">
    <location>
        <begin position="18"/>
        <end position="399"/>
    </location>
</feature>
<dbReference type="RefSeq" id="XP_033649147.1">
    <property type="nucleotide sequence ID" value="XM_033801287.1"/>
</dbReference>
<feature type="region of interest" description="Disordered" evidence="1">
    <location>
        <begin position="173"/>
        <end position="233"/>
    </location>
</feature>
<evidence type="ECO:0000313" key="5">
    <source>
        <dbReference type="Proteomes" id="UP000800097"/>
    </source>
</evidence>
<evidence type="ECO:0000256" key="1">
    <source>
        <dbReference type="SAM" id="MobiDB-lite"/>
    </source>
</evidence>